<evidence type="ECO:0000256" key="3">
    <source>
        <dbReference type="ARBA" id="ARBA00022896"/>
    </source>
</evidence>
<keyword evidence="7" id="KW-0223">Dioxygenase</keyword>
<keyword evidence="2 5" id="KW-0479">Metal-binding</keyword>
<dbReference type="AlphaFoldDB" id="A0A834XGW0"/>
<name>A0A834XGW0_9FABA</name>
<keyword evidence="3" id="KW-0847">Vitamin C</keyword>
<dbReference type="Pfam" id="PF14226">
    <property type="entry name" value="DIOX_N"/>
    <property type="match status" value="1"/>
</dbReference>
<dbReference type="GO" id="GO:0031418">
    <property type="term" value="F:L-ascorbic acid binding"/>
    <property type="evidence" value="ECO:0007669"/>
    <property type="project" value="UniProtKB-KW"/>
</dbReference>
<keyword evidence="8" id="KW-1185">Reference proteome</keyword>
<evidence type="ECO:0000313" key="8">
    <source>
        <dbReference type="Proteomes" id="UP000634136"/>
    </source>
</evidence>
<dbReference type="InterPro" id="IPR005123">
    <property type="entry name" value="Oxoglu/Fe-dep_dioxygenase_dom"/>
</dbReference>
<dbReference type="InterPro" id="IPR050295">
    <property type="entry name" value="Plant_2OG-oxidoreductases"/>
</dbReference>
<comment type="caution">
    <text evidence="7">The sequence shown here is derived from an EMBL/GenBank/DDBJ whole genome shotgun (WGS) entry which is preliminary data.</text>
</comment>
<evidence type="ECO:0000256" key="4">
    <source>
        <dbReference type="ARBA" id="ARBA00023004"/>
    </source>
</evidence>
<reference evidence="7" key="1">
    <citation type="submission" date="2020-09" db="EMBL/GenBank/DDBJ databases">
        <title>Genome-Enabled Discovery of Anthraquinone Biosynthesis in Senna tora.</title>
        <authorList>
            <person name="Kang S.-H."/>
            <person name="Pandey R.P."/>
            <person name="Lee C.-M."/>
            <person name="Sim J.-S."/>
            <person name="Jeong J.-T."/>
            <person name="Choi B.-S."/>
            <person name="Jung M."/>
            <person name="Ginzburg D."/>
            <person name="Zhao K."/>
            <person name="Won S.Y."/>
            <person name="Oh T.-J."/>
            <person name="Yu Y."/>
            <person name="Kim N.-H."/>
            <person name="Lee O.R."/>
            <person name="Lee T.-H."/>
            <person name="Bashyal P."/>
            <person name="Kim T.-S."/>
            <person name="Lee W.-H."/>
            <person name="Kawkins C."/>
            <person name="Kim C.-K."/>
            <person name="Kim J.S."/>
            <person name="Ahn B.O."/>
            <person name="Rhee S.Y."/>
            <person name="Sohng J.K."/>
        </authorList>
    </citation>
    <scope>NUCLEOTIDE SEQUENCE</scope>
    <source>
        <tissue evidence="7">Leaf</tissue>
    </source>
</reference>
<gene>
    <name evidence="7" type="ORF">G2W53_001939</name>
</gene>
<dbReference type="InterPro" id="IPR026992">
    <property type="entry name" value="DIOX_N"/>
</dbReference>
<dbReference type="OrthoDB" id="627829at2759"/>
<dbReference type="Gene3D" id="2.60.120.330">
    <property type="entry name" value="B-lactam Antibiotic, Isopenicillin N Synthase, Chain"/>
    <property type="match status" value="1"/>
</dbReference>
<dbReference type="GO" id="GO:0046872">
    <property type="term" value="F:metal ion binding"/>
    <property type="evidence" value="ECO:0007669"/>
    <property type="project" value="UniProtKB-KW"/>
</dbReference>
<evidence type="ECO:0000259" key="6">
    <source>
        <dbReference type="PROSITE" id="PS51471"/>
    </source>
</evidence>
<protein>
    <submittedName>
        <fullName evidence="7">Flavanone 3-dioxygenase 3-like</fullName>
    </submittedName>
</protein>
<dbReference type="PANTHER" id="PTHR47991">
    <property type="entry name" value="OXOGLUTARATE/IRON-DEPENDENT DIOXYGENASE"/>
    <property type="match status" value="1"/>
</dbReference>
<comment type="similarity">
    <text evidence="1 5">Belongs to the iron/ascorbate-dependent oxidoreductase family.</text>
</comment>
<organism evidence="7 8">
    <name type="scientific">Senna tora</name>
    <dbReference type="NCBI Taxonomy" id="362788"/>
    <lineage>
        <taxon>Eukaryota</taxon>
        <taxon>Viridiplantae</taxon>
        <taxon>Streptophyta</taxon>
        <taxon>Embryophyta</taxon>
        <taxon>Tracheophyta</taxon>
        <taxon>Spermatophyta</taxon>
        <taxon>Magnoliopsida</taxon>
        <taxon>eudicotyledons</taxon>
        <taxon>Gunneridae</taxon>
        <taxon>Pentapetalae</taxon>
        <taxon>rosids</taxon>
        <taxon>fabids</taxon>
        <taxon>Fabales</taxon>
        <taxon>Fabaceae</taxon>
        <taxon>Caesalpinioideae</taxon>
        <taxon>Cassia clade</taxon>
        <taxon>Senna</taxon>
    </lineage>
</organism>
<feature type="domain" description="Fe2OG dioxygenase" evidence="6">
    <location>
        <begin position="111"/>
        <end position="211"/>
    </location>
</feature>
<evidence type="ECO:0000256" key="2">
    <source>
        <dbReference type="ARBA" id="ARBA00022723"/>
    </source>
</evidence>
<dbReference type="Proteomes" id="UP000634136">
    <property type="component" value="Unassembled WGS sequence"/>
</dbReference>
<dbReference type="PROSITE" id="PS51471">
    <property type="entry name" value="FE2OG_OXY"/>
    <property type="match status" value="1"/>
</dbReference>
<dbReference type="GO" id="GO:0051213">
    <property type="term" value="F:dioxygenase activity"/>
    <property type="evidence" value="ECO:0007669"/>
    <property type="project" value="UniProtKB-KW"/>
</dbReference>
<keyword evidence="5" id="KW-0560">Oxidoreductase</keyword>
<dbReference type="Pfam" id="PF03171">
    <property type="entry name" value="2OG-FeII_Oxy"/>
    <property type="match status" value="1"/>
</dbReference>
<evidence type="ECO:0000256" key="1">
    <source>
        <dbReference type="ARBA" id="ARBA00008056"/>
    </source>
</evidence>
<evidence type="ECO:0000256" key="5">
    <source>
        <dbReference type="RuleBase" id="RU003682"/>
    </source>
</evidence>
<dbReference type="SUPFAM" id="SSF51197">
    <property type="entry name" value="Clavaminate synthase-like"/>
    <property type="match status" value="1"/>
</dbReference>
<dbReference type="InterPro" id="IPR027443">
    <property type="entry name" value="IPNS-like_sf"/>
</dbReference>
<dbReference type="InterPro" id="IPR044861">
    <property type="entry name" value="IPNS-like_FE2OG_OXY"/>
</dbReference>
<keyword evidence="4 5" id="KW-0408">Iron</keyword>
<accession>A0A834XGW0</accession>
<dbReference type="EMBL" id="JAAIUW010000001">
    <property type="protein sequence ID" value="KAF7845034.1"/>
    <property type="molecule type" value="Genomic_DNA"/>
</dbReference>
<sequence length="263" mass="30041">MEDAMEAAIEFFNLPNEEKMLWFSDDVHKPIRYGTSLNHAIDQVYCWRDFIKHYSHPLSDWIHLWPSNPPSYREKMGNYAKAIQVLQKQLMEVLFESLGLNPSYLEEEIKQGVQLLAVNCYPACPEPGLTLGIPPHSDFGSLTILLQSRRGLEFKDKSNNWVRVPFVEGALVVQLGDQMEVLSNGLCKSVIHRAIVNEKEKRLSIASLHSFPMDTKVGPAPNLVDEENPKSYSEFSFKEFLDFISNNDISKGRFVDTLKVPKP</sequence>
<proteinExistence type="inferred from homology"/>
<evidence type="ECO:0000313" key="7">
    <source>
        <dbReference type="EMBL" id="KAF7845034.1"/>
    </source>
</evidence>